<dbReference type="InterPro" id="IPR010583">
    <property type="entry name" value="MipA"/>
</dbReference>
<reference evidence="8" key="1">
    <citation type="journal article" date="2019" name="ISME J.">
        <title>Evolution in action: habitat transition from sediment to the pelagial leads to genome streamlining in Methylophilaceae.</title>
        <authorList>
            <person name="Salcher M."/>
            <person name="Schaefle D."/>
            <person name="Kaspar M."/>
            <person name="Neuenschwander S.M."/>
            <person name="Ghai R."/>
        </authorList>
    </citation>
    <scope>NUCLEOTIDE SEQUENCE [LARGE SCALE GENOMIC DNA]</scope>
    <source>
        <strain evidence="8">MMS-M-51</strain>
    </source>
</reference>
<dbReference type="PANTHER" id="PTHR38776">
    <property type="entry name" value="MLTA-INTERACTING PROTEIN-RELATED"/>
    <property type="match status" value="1"/>
</dbReference>
<keyword evidence="5" id="KW-0998">Cell outer membrane</keyword>
<name>A0A5B8CPS1_9PROT</name>
<keyword evidence="3 6" id="KW-0732">Signal</keyword>
<evidence type="ECO:0000313" key="7">
    <source>
        <dbReference type="EMBL" id="QDC43241.1"/>
    </source>
</evidence>
<evidence type="ECO:0000256" key="6">
    <source>
        <dbReference type="SAM" id="SignalP"/>
    </source>
</evidence>
<proteinExistence type="inferred from homology"/>
<evidence type="ECO:0000256" key="4">
    <source>
        <dbReference type="ARBA" id="ARBA00023136"/>
    </source>
</evidence>
<dbReference type="Pfam" id="PF06629">
    <property type="entry name" value="MipA"/>
    <property type="match status" value="1"/>
</dbReference>
<comment type="subcellular location">
    <subcellularLocation>
        <location evidence="1">Cell outer membrane</location>
    </subcellularLocation>
</comment>
<dbReference type="AlphaFoldDB" id="A0A5B8CPS1"/>
<dbReference type="RefSeq" id="WP_140002106.1">
    <property type="nucleotide sequence ID" value="NZ_CP040946.1"/>
</dbReference>
<dbReference type="PANTHER" id="PTHR38776:SF1">
    <property type="entry name" value="MLTA-INTERACTING PROTEIN-RELATED"/>
    <property type="match status" value="1"/>
</dbReference>
<organism evidence="7 8">
    <name type="scientific">Methylophilus medardicus</name>
    <dbReference type="NCBI Taxonomy" id="2588534"/>
    <lineage>
        <taxon>Bacteria</taxon>
        <taxon>Pseudomonadati</taxon>
        <taxon>Pseudomonadota</taxon>
        <taxon>Betaproteobacteria</taxon>
        <taxon>Nitrosomonadales</taxon>
        <taxon>Methylophilaceae</taxon>
        <taxon>Methylophilus</taxon>
    </lineage>
</organism>
<dbReference type="EMBL" id="CP040946">
    <property type="protein sequence ID" value="QDC43241.1"/>
    <property type="molecule type" value="Genomic_DNA"/>
</dbReference>
<evidence type="ECO:0000256" key="5">
    <source>
        <dbReference type="ARBA" id="ARBA00023237"/>
    </source>
</evidence>
<feature type="signal peptide" evidence="6">
    <location>
        <begin position="1"/>
        <end position="23"/>
    </location>
</feature>
<comment type="similarity">
    <text evidence="2">Belongs to the MipA/OmpV family.</text>
</comment>
<dbReference type="GO" id="GO:0009279">
    <property type="term" value="C:cell outer membrane"/>
    <property type="evidence" value="ECO:0007669"/>
    <property type="project" value="UniProtKB-SubCell"/>
</dbReference>
<evidence type="ECO:0000256" key="3">
    <source>
        <dbReference type="ARBA" id="ARBA00022729"/>
    </source>
</evidence>
<evidence type="ECO:0000256" key="1">
    <source>
        <dbReference type="ARBA" id="ARBA00004442"/>
    </source>
</evidence>
<keyword evidence="4" id="KW-0472">Membrane</keyword>
<gene>
    <name evidence="7" type="ORF">FIU01_01015</name>
</gene>
<keyword evidence="8" id="KW-1185">Reference proteome</keyword>
<evidence type="ECO:0000313" key="8">
    <source>
        <dbReference type="Proteomes" id="UP000311008"/>
    </source>
</evidence>
<sequence length="264" mass="29444">MMNFSRLSRTTLSLVLACFSATAAAESRIDRQTETAVPRAQNLYGIGIGVLPKTSGSDEYRALVLPIINANYGDRFFVNALQAGAWLVDSDDQRLRFGLSAEAKFGWDASKGDRTRGMQDRDFSIFVGPLLRWQTDYGTLNAQWTTDASGNSNGQQFQLQFIKSLIRSPQLRLNGLIGATWNSQKFNDYYFGVRSNEVTANRPFYRADAGVEWQAGLNGVTPGFRDHSLLFGAFVTRLSQTQNDSPITQTRMQPMAYIGYSVPF</sequence>
<dbReference type="Proteomes" id="UP000311008">
    <property type="component" value="Chromosome"/>
</dbReference>
<feature type="chain" id="PRO_5022911784" evidence="6">
    <location>
        <begin position="24"/>
        <end position="264"/>
    </location>
</feature>
<dbReference type="OrthoDB" id="8562138at2"/>
<dbReference type="KEGG" id="mmec:FIU01_01015"/>
<evidence type="ECO:0000256" key="2">
    <source>
        <dbReference type="ARBA" id="ARBA00005722"/>
    </source>
</evidence>
<protein>
    <submittedName>
        <fullName evidence="7">MipA/OmpV family protein</fullName>
    </submittedName>
</protein>
<accession>A0A5B8CPS1</accession>